<dbReference type="EMBL" id="QLIX01000027">
    <property type="protein sequence ID" value="RAI56083.1"/>
    <property type="molecule type" value="Genomic_DNA"/>
</dbReference>
<name>A0A327M1R5_9PROT</name>
<evidence type="ECO:0000313" key="4">
    <source>
        <dbReference type="Proteomes" id="UP000249065"/>
    </source>
</evidence>
<evidence type="ECO:0000259" key="2">
    <source>
        <dbReference type="Pfam" id="PF26395"/>
    </source>
</evidence>
<feature type="region of interest" description="Disordered" evidence="1">
    <location>
        <begin position="140"/>
        <end position="187"/>
    </location>
</feature>
<dbReference type="AlphaFoldDB" id="A0A327M1R5"/>
<keyword evidence="4" id="KW-1185">Reference proteome</keyword>
<organism evidence="3 4">
    <name type="scientific">Roseicella frigidaeris</name>
    <dbReference type="NCBI Taxonomy" id="2230885"/>
    <lineage>
        <taxon>Bacteria</taxon>
        <taxon>Pseudomonadati</taxon>
        <taxon>Pseudomonadota</taxon>
        <taxon>Alphaproteobacteria</taxon>
        <taxon>Acetobacterales</taxon>
        <taxon>Roseomonadaceae</taxon>
        <taxon>Roseicella</taxon>
    </lineage>
</organism>
<feature type="domain" description="Type II CBASS E2 protein" evidence="2">
    <location>
        <begin position="11"/>
        <end position="145"/>
    </location>
</feature>
<protein>
    <recommendedName>
        <fullName evidence="2">Type II CBASS E2 protein domain-containing protein</fullName>
    </recommendedName>
</protein>
<sequence>MRATAATLDQQIAAMQAAYPLMRLTAVGRWGCIWVGPLRGFDRPYQVRITHVDMPTLGGCDLTWRGMLPRAQVLAPDLLAECDGWPPHLYGAHPHPDLCLFDPDAGEWRSDMLLAESYVPWAAQWLAFYELWRVTGQWTGPERHPEPAKGPAPGAAMESRAPAVPTPAQVRRVAREAGTEASEPLLRASAGRRVPSLLLDWR</sequence>
<accession>A0A327M1R5</accession>
<reference evidence="4" key="1">
    <citation type="submission" date="2018-06" db="EMBL/GenBank/DDBJ databases">
        <authorList>
            <person name="Khan S.A."/>
        </authorList>
    </citation>
    <scope>NUCLEOTIDE SEQUENCE [LARGE SCALE GENOMIC DNA]</scope>
    <source>
        <strain evidence="4">DB-1506</strain>
    </source>
</reference>
<dbReference type="Proteomes" id="UP000249065">
    <property type="component" value="Unassembled WGS sequence"/>
</dbReference>
<gene>
    <name evidence="3" type="ORF">DOO78_22855</name>
</gene>
<comment type="caution">
    <text evidence="3">The sequence shown here is derived from an EMBL/GenBank/DDBJ whole genome shotgun (WGS) entry which is preliminary data.</text>
</comment>
<proteinExistence type="predicted"/>
<evidence type="ECO:0000313" key="3">
    <source>
        <dbReference type="EMBL" id="RAI56083.1"/>
    </source>
</evidence>
<dbReference type="InterPro" id="IPR058588">
    <property type="entry name" value="E2-CBASS"/>
</dbReference>
<evidence type="ECO:0000256" key="1">
    <source>
        <dbReference type="SAM" id="MobiDB-lite"/>
    </source>
</evidence>
<dbReference type="Pfam" id="PF26395">
    <property type="entry name" value="E2-CBASS"/>
    <property type="match status" value="1"/>
</dbReference>